<keyword evidence="4 5" id="KW-0472">Membrane</keyword>
<evidence type="ECO:0000313" key="8">
    <source>
        <dbReference type="WBParaSite" id="Pan_g23598.t1"/>
    </source>
</evidence>
<dbReference type="GO" id="GO:0004930">
    <property type="term" value="F:G protein-coupled receptor activity"/>
    <property type="evidence" value="ECO:0007669"/>
    <property type="project" value="InterPro"/>
</dbReference>
<comment type="subcellular location">
    <subcellularLocation>
        <location evidence="1">Membrane</location>
    </subcellularLocation>
</comment>
<name>A0A7E4VR17_PANRE</name>
<evidence type="ECO:0000256" key="1">
    <source>
        <dbReference type="ARBA" id="ARBA00004370"/>
    </source>
</evidence>
<dbReference type="InterPro" id="IPR000276">
    <property type="entry name" value="GPCR_Rhodpsn"/>
</dbReference>
<evidence type="ECO:0000256" key="2">
    <source>
        <dbReference type="ARBA" id="ARBA00022692"/>
    </source>
</evidence>
<dbReference type="PANTHER" id="PTHR46709:SF9">
    <property type="entry name" value="G-PROTEIN COUPLED RECEPTORS FAMILY 1 PROFILE DOMAIN-CONTAINING PROTEIN"/>
    <property type="match status" value="1"/>
</dbReference>
<dbReference type="Proteomes" id="UP000492821">
    <property type="component" value="Unassembled WGS sequence"/>
</dbReference>
<feature type="transmembrane region" description="Helical" evidence="5">
    <location>
        <begin position="35"/>
        <end position="58"/>
    </location>
</feature>
<feature type="domain" description="G-protein coupled receptors family 1 profile" evidence="6">
    <location>
        <begin position="50"/>
        <end position="342"/>
    </location>
</feature>
<dbReference type="PRINTS" id="PR00237">
    <property type="entry name" value="GPCRRHODOPSN"/>
</dbReference>
<proteinExistence type="predicted"/>
<feature type="transmembrane region" description="Helical" evidence="5">
    <location>
        <begin position="279"/>
        <end position="299"/>
    </location>
</feature>
<dbReference type="PROSITE" id="PS50262">
    <property type="entry name" value="G_PROTEIN_RECEP_F1_2"/>
    <property type="match status" value="1"/>
</dbReference>
<organism evidence="7 8">
    <name type="scientific">Panagrellus redivivus</name>
    <name type="common">Microworm</name>
    <dbReference type="NCBI Taxonomy" id="6233"/>
    <lineage>
        <taxon>Eukaryota</taxon>
        <taxon>Metazoa</taxon>
        <taxon>Ecdysozoa</taxon>
        <taxon>Nematoda</taxon>
        <taxon>Chromadorea</taxon>
        <taxon>Rhabditida</taxon>
        <taxon>Tylenchina</taxon>
        <taxon>Panagrolaimomorpha</taxon>
        <taxon>Panagrolaimoidea</taxon>
        <taxon>Panagrolaimidae</taxon>
        <taxon>Panagrellus</taxon>
    </lineage>
</organism>
<feature type="transmembrane region" description="Helical" evidence="5">
    <location>
        <begin position="70"/>
        <end position="99"/>
    </location>
</feature>
<evidence type="ECO:0000313" key="7">
    <source>
        <dbReference type="Proteomes" id="UP000492821"/>
    </source>
</evidence>
<dbReference type="SUPFAM" id="SSF81321">
    <property type="entry name" value="Family A G protein-coupled receptor-like"/>
    <property type="match status" value="1"/>
</dbReference>
<dbReference type="InterPro" id="IPR017452">
    <property type="entry name" value="GPCR_Rhodpsn_7TM"/>
</dbReference>
<dbReference type="Gene3D" id="1.20.1070.10">
    <property type="entry name" value="Rhodopsin 7-helix transmembrane proteins"/>
    <property type="match status" value="1"/>
</dbReference>
<reference evidence="7" key="1">
    <citation type="journal article" date="2013" name="Genetics">
        <title>The draft genome and transcriptome of Panagrellus redivivus are shaped by the harsh demands of a free-living lifestyle.</title>
        <authorList>
            <person name="Srinivasan J."/>
            <person name="Dillman A.R."/>
            <person name="Macchietto M.G."/>
            <person name="Heikkinen L."/>
            <person name="Lakso M."/>
            <person name="Fracchia K.M."/>
            <person name="Antoshechkin I."/>
            <person name="Mortazavi A."/>
            <person name="Wong G."/>
            <person name="Sternberg P.W."/>
        </authorList>
    </citation>
    <scope>NUCLEOTIDE SEQUENCE [LARGE SCALE GENOMIC DNA]</scope>
    <source>
        <strain evidence="7">MT8872</strain>
    </source>
</reference>
<sequence length="425" mass="48887">MSTTTPEPPPSDPISEDDFQCGAKNEGYDDARFALVTYGGTPIAICGLIFNLILVRTFSRSQHLRTPTFYLFLLAIFDSLICVIYIPFFTVDAIAIYYADEKLHHLWHSYVLILYGTSRVVQCASTYMMVCATIERFVVVANIRRLSFLSTEIGRYAFSILTLCVIFVLRLPAFFDYKIVFLKECPSFEDYTFAPLLMEYENYQMFNFYVNSIVQIIVPFILLLSLNLTIIALTKKKIYSKFGLGYFAEMPQIATLLRKESINTNQKHRTELRYATRTMVLIVFTYLFCNSFSMFVTVMENVFKDNRLMFNEDGSSTQFYTYTADLVSILAVINCFLRIFIYFFCNPQFRAQTLNNFSKLCTQMRKFLNCKQACTIETSIEKKSSDNLVSAGSRDDQLVTDNGRQGQIVSANVTYGQTSMNTCYL</sequence>
<feature type="transmembrane region" description="Helical" evidence="5">
    <location>
        <begin position="153"/>
        <end position="173"/>
    </location>
</feature>
<keyword evidence="2 5" id="KW-0812">Transmembrane</keyword>
<accession>A0A7E4VR17</accession>
<reference evidence="8" key="2">
    <citation type="submission" date="2020-10" db="UniProtKB">
        <authorList>
            <consortium name="WormBaseParasite"/>
        </authorList>
    </citation>
    <scope>IDENTIFICATION</scope>
</reference>
<dbReference type="WBParaSite" id="Pan_g23598.t1">
    <property type="protein sequence ID" value="Pan_g23598.t1"/>
    <property type="gene ID" value="Pan_g23598"/>
</dbReference>
<evidence type="ECO:0000256" key="4">
    <source>
        <dbReference type="ARBA" id="ARBA00023136"/>
    </source>
</evidence>
<feature type="transmembrane region" description="Helical" evidence="5">
    <location>
        <begin position="319"/>
        <end position="345"/>
    </location>
</feature>
<evidence type="ECO:0000259" key="6">
    <source>
        <dbReference type="PROSITE" id="PS50262"/>
    </source>
</evidence>
<dbReference type="PANTHER" id="PTHR46709">
    <property type="entry name" value="PROTEIN CBG23488-RELATED"/>
    <property type="match status" value="1"/>
</dbReference>
<dbReference type="CDD" id="cd14978">
    <property type="entry name" value="7tmA_FMRFamide_R-like"/>
    <property type="match status" value="1"/>
</dbReference>
<feature type="transmembrane region" description="Helical" evidence="5">
    <location>
        <begin position="119"/>
        <end position="141"/>
    </location>
</feature>
<protein>
    <submittedName>
        <fullName evidence="8">G_PROTEIN_RECEP_F1_2 domain-containing protein</fullName>
    </submittedName>
</protein>
<dbReference type="AlphaFoldDB" id="A0A7E4VR17"/>
<evidence type="ECO:0000256" key="5">
    <source>
        <dbReference type="SAM" id="Phobius"/>
    </source>
</evidence>
<dbReference type="GO" id="GO:0016020">
    <property type="term" value="C:membrane"/>
    <property type="evidence" value="ECO:0007669"/>
    <property type="project" value="UniProtKB-SubCell"/>
</dbReference>
<keyword evidence="7" id="KW-1185">Reference proteome</keyword>
<keyword evidence="3 5" id="KW-1133">Transmembrane helix</keyword>
<feature type="transmembrane region" description="Helical" evidence="5">
    <location>
        <begin position="208"/>
        <end position="233"/>
    </location>
</feature>
<evidence type="ECO:0000256" key="3">
    <source>
        <dbReference type="ARBA" id="ARBA00022989"/>
    </source>
</evidence>